<keyword evidence="1" id="KW-0812">Transmembrane</keyword>
<feature type="transmembrane region" description="Helical" evidence="1">
    <location>
        <begin position="49"/>
        <end position="76"/>
    </location>
</feature>
<dbReference type="EMBL" id="JANIEX010000202">
    <property type="protein sequence ID" value="KAJ3571106.1"/>
    <property type="molecule type" value="Genomic_DNA"/>
</dbReference>
<feature type="transmembrane region" description="Helical" evidence="1">
    <location>
        <begin position="201"/>
        <end position="224"/>
    </location>
</feature>
<dbReference type="Proteomes" id="UP001213000">
    <property type="component" value="Unassembled WGS sequence"/>
</dbReference>
<feature type="transmembrane region" description="Helical" evidence="1">
    <location>
        <begin position="166"/>
        <end position="189"/>
    </location>
</feature>
<evidence type="ECO:0000313" key="3">
    <source>
        <dbReference type="EMBL" id="KAJ3571106.1"/>
    </source>
</evidence>
<accession>A0AAD5VRR4</accession>
<feature type="transmembrane region" description="Helical" evidence="1">
    <location>
        <begin position="230"/>
        <end position="251"/>
    </location>
</feature>
<protein>
    <submittedName>
        <fullName evidence="2">Uncharacterized protein</fullName>
    </submittedName>
</protein>
<keyword evidence="1" id="KW-1133">Transmembrane helix</keyword>
<reference evidence="2" key="1">
    <citation type="submission" date="2022-07" db="EMBL/GenBank/DDBJ databases">
        <title>Genome Sequence of Leucocoprinus birnbaumii.</title>
        <authorList>
            <person name="Buettner E."/>
        </authorList>
    </citation>
    <scope>NUCLEOTIDE SEQUENCE</scope>
    <source>
        <strain evidence="2">VT141</strain>
    </source>
</reference>
<dbReference type="AlphaFoldDB" id="A0AAD5VRR4"/>
<feature type="transmembrane region" description="Helical" evidence="1">
    <location>
        <begin position="20"/>
        <end position="37"/>
    </location>
</feature>
<keyword evidence="4" id="KW-1185">Reference proteome</keyword>
<feature type="transmembrane region" description="Helical" evidence="1">
    <location>
        <begin position="126"/>
        <end position="146"/>
    </location>
</feature>
<evidence type="ECO:0000313" key="4">
    <source>
        <dbReference type="Proteomes" id="UP001213000"/>
    </source>
</evidence>
<name>A0AAD5VRR4_9AGAR</name>
<feature type="transmembrane region" description="Helical" evidence="1">
    <location>
        <begin position="96"/>
        <end position="119"/>
    </location>
</feature>
<dbReference type="EMBL" id="JANIEX010000375">
    <property type="protein sequence ID" value="KAJ3567973.1"/>
    <property type="molecule type" value="Genomic_DNA"/>
</dbReference>
<comment type="caution">
    <text evidence="2">The sequence shown here is derived from an EMBL/GenBank/DDBJ whole genome shotgun (WGS) entry which is preliminary data.</text>
</comment>
<gene>
    <name evidence="3" type="ORF">NP233_g3969</name>
    <name evidence="2" type="ORF">NP233_g6013</name>
</gene>
<evidence type="ECO:0000256" key="1">
    <source>
        <dbReference type="SAM" id="Phobius"/>
    </source>
</evidence>
<evidence type="ECO:0000313" key="2">
    <source>
        <dbReference type="EMBL" id="KAJ3567973.1"/>
    </source>
</evidence>
<organism evidence="2 4">
    <name type="scientific">Leucocoprinus birnbaumii</name>
    <dbReference type="NCBI Taxonomy" id="56174"/>
    <lineage>
        <taxon>Eukaryota</taxon>
        <taxon>Fungi</taxon>
        <taxon>Dikarya</taxon>
        <taxon>Basidiomycota</taxon>
        <taxon>Agaricomycotina</taxon>
        <taxon>Agaricomycetes</taxon>
        <taxon>Agaricomycetidae</taxon>
        <taxon>Agaricales</taxon>
        <taxon>Agaricineae</taxon>
        <taxon>Agaricaceae</taxon>
        <taxon>Leucocoprinus</taxon>
    </lineage>
</organism>
<proteinExistence type="predicted"/>
<sequence length="312" mass="35294">MAVDRSLDIAELTALLLESLLYGDLLLCSILLIIAWFSKSEELPKKRYIIPIGALMLLLATSHLIIDFLRVLLAFVPKDPVEIADEFFKKLSHPYAILNWVLYALQTVLGDSVLVWRCFVFYDRRWWTLIPGIVLIGYNIASLVIVTRDLTFAVGAEFIHLSRPWMVSWISVTAALQLLYSLAIVFQILNKFRGVDRHVNFVLRAFVESCALYTLFALALLITFERASDADWVLLDMISPIVGISFCLIIIQLHIHFRYHDQSTAISISGWAVRRNIESDAITEFHPGEGNIKIKKVASSDSMRALPTVAAV</sequence>
<keyword evidence="1" id="KW-0472">Membrane</keyword>